<evidence type="ECO:0000313" key="2">
    <source>
        <dbReference type="WBParaSite" id="RSKR_0000425300.1"/>
    </source>
</evidence>
<sequence length="179" mass="20265">MDIPPLPSPLFQYDYTVERRALQTYEIEMKKVNDENEDRLMKKLAISNSTEDIFGLTSSPKNCQAPFIFDLSYSSGVSNNTTTSNPVITEKKKKVEIDFSEFERSRDVFDIVTLNSLDEKAELAQLLSRNPEPEKELLPQKISTPKNTAASQTPTTRGIFQYPSMPSSFFTDTGLDFST</sequence>
<proteinExistence type="predicted"/>
<dbReference type="WBParaSite" id="RSKR_0000425300.1">
    <property type="protein sequence ID" value="RSKR_0000425300.1"/>
    <property type="gene ID" value="RSKR_0000425300"/>
</dbReference>
<reference evidence="2" key="1">
    <citation type="submission" date="2016-11" db="UniProtKB">
        <authorList>
            <consortium name="WormBaseParasite"/>
        </authorList>
    </citation>
    <scope>IDENTIFICATION</scope>
    <source>
        <strain evidence="2">KR3021</strain>
    </source>
</reference>
<name>A0AC35TTH1_9BILA</name>
<dbReference type="Proteomes" id="UP000095286">
    <property type="component" value="Unplaced"/>
</dbReference>
<evidence type="ECO:0000313" key="1">
    <source>
        <dbReference type="Proteomes" id="UP000095286"/>
    </source>
</evidence>
<protein>
    <submittedName>
        <fullName evidence="2">Uncharacterized protein</fullName>
    </submittedName>
</protein>
<accession>A0AC35TTH1</accession>
<organism evidence="1 2">
    <name type="scientific">Rhabditophanes sp. KR3021</name>
    <dbReference type="NCBI Taxonomy" id="114890"/>
    <lineage>
        <taxon>Eukaryota</taxon>
        <taxon>Metazoa</taxon>
        <taxon>Ecdysozoa</taxon>
        <taxon>Nematoda</taxon>
        <taxon>Chromadorea</taxon>
        <taxon>Rhabditida</taxon>
        <taxon>Tylenchina</taxon>
        <taxon>Panagrolaimomorpha</taxon>
        <taxon>Strongyloidoidea</taxon>
        <taxon>Alloionematidae</taxon>
        <taxon>Rhabditophanes</taxon>
    </lineage>
</organism>